<dbReference type="Gene3D" id="2.70.170.10">
    <property type="entry name" value="Neurotransmitter-gated ion-channel ligand-binding domain"/>
    <property type="match status" value="1"/>
</dbReference>
<reference evidence="8 10" key="1">
    <citation type="submission" date="2015-11" db="EMBL/GenBank/DDBJ databases">
        <title>Identification of large and diverse effector repertoires of 38 Legionella species.</title>
        <authorList>
            <person name="Burstein D."/>
            <person name="Amaro F."/>
            <person name="Zusman T."/>
            <person name="Lifshitz Z."/>
            <person name="Cohen O."/>
            <person name="Gilbert J.A."/>
            <person name="Pupko T."/>
            <person name="Shuman H.A."/>
            <person name="Segal G."/>
        </authorList>
    </citation>
    <scope>NUCLEOTIDE SEQUENCE [LARGE SCALE GENOMIC DNA]</scope>
    <source>
        <strain evidence="8 10">1762-AUS-E</strain>
    </source>
</reference>
<dbReference type="STRING" id="45056.Lade_0942"/>
<feature type="transmembrane region" description="Helical" evidence="5">
    <location>
        <begin position="293"/>
        <end position="314"/>
    </location>
</feature>
<dbReference type="Proteomes" id="UP000281170">
    <property type="component" value="Plasmid 9"/>
</dbReference>
<keyword evidence="9" id="KW-0614">Plasmid</keyword>
<dbReference type="Proteomes" id="UP000054859">
    <property type="component" value="Unassembled WGS sequence"/>
</dbReference>
<dbReference type="InterPro" id="IPR038050">
    <property type="entry name" value="Neuro_actylchol_rec"/>
</dbReference>
<evidence type="ECO:0000256" key="6">
    <source>
        <dbReference type="SAM" id="SignalP"/>
    </source>
</evidence>
<geneLocation type="plasmid" evidence="9 11">
    <name>9</name>
</geneLocation>
<dbReference type="SUPFAM" id="SSF90112">
    <property type="entry name" value="Neurotransmitter-gated ion-channel transmembrane pore"/>
    <property type="match status" value="1"/>
</dbReference>
<comment type="subcellular location">
    <subcellularLocation>
        <location evidence="1">Membrane</location>
        <topology evidence="1">Multi-pass membrane protein</topology>
    </subcellularLocation>
</comment>
<name>A0A0W0R5I7_9GAMM</name>
<dbReference type="GO" id="GO:0016020">
    <property type="term" value="C:membrane"/>
    <property type="evidence" value="ECO:0007669"/>
    <property type="project" value="UniProtKB-SubCell"/>
</dbReference>
<keyword evidence="10" id="KW-1185">Reference proteome</keyword>
<dbReference type="RefSeq" id="WP_058461972.1">
    <property type="nucleotide sequence ID" value="NZ_CAAAHS010000002.1"/>
</dbReference>
<keyword evidence="2 5" id="KW-0812">Transmembrane</keyword>
<evidence type="ECO:0000256" key="3">
    <source>
        <dbReference type="ARBA" id="ARBA00022989"/>
    </source>
</evidence>
<keyword evidence="4 5" id="KW-0472">Membrane</keyword>
<feature type="transmembrane region" description="Helical" evidence="5">
    <location>
        <begin position="257"/>
        <end position="281"/>
    </location>
</feature>
<dbReference type="EMBL" id="LR134418">
    <property type="protein sequence ID" value="VEH84880.1"/>
    <property type="molecule type" value="Genomic_DNA"/>
</dbReference>
<organism evidence="8 10">
    <name type="scientific">Legionella adelaidensis</name>
    <dbReference type="NCBI Taxonomy" id="45056"/>
    <lineage>
        <taxon>Bacteria</taxon>
        <taxon>Pseudomonadati</taxon>
        <taxon>Pseudomonadota</taxon>
        <taxon>Gammaproteobacteria</taxon>
        <taxon>Legionellales</taxon>
        <taxon>Legionellaceae</taxon>
        <taxon>Legionella</taxon>
    </lineage>
</organism>
<dbReference type="PANTHER" id="PTHR18945">
    <property type="entry name" value="NEUROTRANSMITTER GATED ION CHANNEL"/>
    <property type="match status" value="1"/>
</dbReference>
<proteinExistence type="predicted"/>
<feature type="transmembrane region" description="Helical" evidence="5">
    <location>
        <begin position="198"/>
        <end position="221"/>
    </location>
</feature>
<accession>A0A0W0R5I7</accession>
<dbReference type="PATRIC" id="fig|45056.6.peg.976"/>
<gene>
    <name evidence="8" type="ORF">Lade_0942</name>
    <name evidence="9" type="ORF">NCTC12735_00500</name>
</gene>
<dbReference type="GO" id="GO:0005230">
    <property type="term" value="F:extracellular ligand-gated monoatomic ion channel activity"/>
    <property type="evidence" value="ECO:0007669"/>
    <property type="project" value="InterPro"/>
</dbReference>
<reference evidence="9 11" key="2">
    <citation type="submission" date="2018-12" db="EMBL/GenBank/DDBJ databases">
        <authorList>
            <consortium name="Pathogen Informatics"/>
        </authorList>
    </citation>
    <scope>NUCLEOTIDE SEQUENCE [LARGE SCALE GENOMIC DNA]</scope>
    <source>
        <strain evidence="9 11">NCTC12735</strain>
        <plasmid evidence="11">9</plasmid>
    </source>
</reference>
<evidence type="ECO:0000313" key="9">
    <source>
        <dbReference type="EMBL" id="VEH84880.1"/>
    </source>
</evidence>
<protein>
    <submittedName>
        <fullName evidence="8">Cys-loop ligand-gated ion channel</fullName>
    </submittedName>
    <submittedName>
        <fullName evidence="9">ELIC</fullName>
    </submittedName>
</protein>
<dbReference type="GO" id="GO:0004888">
    <property type="term" value="F:transmembrane signaling receptor activity"/>
    <property type="evidence" value="ECO:0007669"/>
    <property type="project" value="InterPro"/>
</dbReference>
<evidence type="ECO:0000256" key="2">
    <source>
        <dbReference type="ARBA" id="ARBA00022692"/>
    </source>
</evidence>
<evidence type="ECO:0000256" key="1">
    <source>
        <dbReference type="ARBA" id="ARBA00004141"/>
    </source>
</evidence>
<feature type="chain" id="PRO_5033245294" evidence="6">
    <location>
        <begin position="20"/>
        <end position="316"/>
    </location>
</feature>
<keyword evidence="3 5" id="KW-1133">Transmembrane helix</keyword>
<evidence type="ECO:0000256" key="4">
    <source>
        <dbReference type="ARBA" id="ARBA00023136"/>
    </source>
</evidence>
<feature type="signal peptide" evidence="6">
    <location>
        <begin position="1"/>
        <end position="19"/>
    </location>
</feature>
<feature type="transmembrane region" description="Helical" evidence="5">
    <location>
        <begin position="228"/>
        <end position="245"/>
    </location>
</feature>
<dbReference type="AlphaFoldDB" id="A0A0W0R5I7"/>
<evidence type="ECO:0000259" key="7">
    <source>
        <dbReference type="Pfam" id="PF02931"/>
    </source>
</evidence>
<dbReference type="EMBL" id="LNKA01000001">
    <property type="protein sequence ID" value="KTC66284.1"/>
    <property type="molecule type" value="Genomic_DNA"/>
</dbReference>
<dbReference type="InterPro" id="IPR006202">
    <property type="entry name" value="Neur_chan_lig-bd"/>
</dbReference>
<keyword evidence="6" id="KW-0732">Signal</keyword>
<dbReference type="InterPro" id="IPR036734">
    <property type="entry name" value="Neur_chan_lig-bd_sf"/>
</dbReference>
<evidence type="ECO:0000313" key="10">
    <source>
        <dbReference type="Proteomes" id="UP000054859"/>
    </source>
</evidence>
<evidence type="ECO:0000313" key="11">
    <source>
        <dbReference type="Proteomes" id="UP000281170"/>
    </source>
</evidence>
<feature type="domain" description="Neurotransmitter-gated ion-channel ligand-binding" evidence="7">
    <location>
        <begin position="22"/>
        <end position="179"/>
    </location>
</feature>
<dbReference type="KEGG" id="ladl:NCTC12735_00500"/>
<sequence>MSKKLLFLLLCLVTCYSFAQTVREVGIAINVNNVNAIYPQEEVADLELSVHMRWQADSPSNHSEYYQGPAVDEILKKIWWPYYQILELRGKINPQLKSLTISPTGQVDYLETFNIQIETPMDLHQFPFDKQMIPIRITPFGYSPFEQKYFILSEKIQKYVHDNLDEWQIIGEEHTLGDRQNKPVYNLNVQFERRSGFYLYKVIIPLLIIIAISHGVLWLPYQPAINRLSLVLTGLLTLVAFQWAVSREVPSVSYITLFQAFLLFTYFLVGSKALIIVLGELWDKKYLKKITDFARWFYPIMLILGLLIIGVVYFEL</sequence>
<evidence type="ECO:0000256" key="5">
    <source>
        <dbReference type="SAM" id="Phobius"/>
    </source>
</evidence>
<dbReference type="InterPro" id="IPR006201">
    <property type="entry name" value="Neur_channel"/>
</dbReference>
<dbReference type="InterPro" id="IPR036719">
    <property type="entry name" value="Neuro-gated_channel_TM_sf"/>
</dbReference>
<evidence type="ECO:0000313" key="8">
    <source>
        <dbReference type="EMBL" id="KTC66284.1"/>
    </source>
</evidence>
<dbReference type="Pfam" id="PF02931">
    <property type="entry name" value="Neur_chan_LBD"/>
    <property type="match status" value="1"/>
</dbReference>
<dbReference type="SUPFAM" id="SSF63712">
    <property type="entry name" value="Nicotinic receptor ligand binding domain-like"/>
    <property type="match status" value="1"/>
</dbReference>
<dbReference type="Gene3D" id="1.20.58.390">
    <property type="entry name" value="Neurotransmitter-gated ion-channel transmembrane domain"/>
    <property type="match status" value="1"/>
</dbReference>